<dbReference type="InterPro" id="IPR006016">
    <property type="entry name" value="UspA"/>
</dbReference>
<name>A0ABT8X791_9FLAO</name>
<dbReference type="CDD" id="cd00293">
    <property type="entry name" value="USP-like"/>
    <property type="match status" value="1"/>
</dbReference>
<dbReference type="EMBL" id="JAUOEM010000011">
    <property type="protein sequence ID" value="MDO5989766.1"/>
    <property type="molecule type" value="Genomic_DNA"/>
</dbReference>
<evidence type="ECO:0000259" key="2">
    <source>
        <dbReference type="Pfam" id="PF00582"/>
    </source>
</evidence>
<comment type="similarity">
    <text evidence="1">Belongs to the universal stress protein A family.</text>
</comment>
<comment type="caution">
    <text evidence="3">The sequence shown here is derived from an EMBL/GenBank/DDBJ whole genome shotgun (WGS) entry which is preliminary data.</text>
</comment>
<organism evidence="3 4">
    <name type="scientific">Flavivirga amylovorans</name>
    <dbReference type="NCBI Taxonomy" id="870486"/>
    <lineage>
        <taxon>Bacteria</taxon>
        <taxon>Pseudomonadati</taxon>
        <taxon>Bacteroidota</taxon>
        <taxon>Flavobacteriia</taxon>
        <taxon>Flavobacteriales</taxon>
        <taxon>Flavobacteriaceae</taxon>
        <taxon>Flavivirga</taxon>
    </lineage>
</organism>
<protein>
    <submittedName>
        <fullName evidence="3">Universal stress protein</fullName>
    </submittedName>
</protein>
<dbReference type="PRINTS" id="PR01438">
    <property type="entry name" value="UNVRSLSTRESS"/>
</dbReference>
<evidence type="ECO:0000313" key="4">
    <source>
        <dbReference type="Proteomes" id="UP001176891"/>
    </source>
</evidence>
<dbReference type="Gene3D" id="3.40.50.12370">
    <property type="match status" value="1"/>
</dbReference>
<gene>
    <name evidence="3" type="ORF">Q4Q39_20375</name>
</gene>
<accession>A0ABT8X791</accession>
<evidence type="ECO:0000313" key="3">
    <source>
        <dbReference type="EMBL" id="MDO5989766.1"/>
    </source>
</evidence>
<evidence type="ECO:0000256" key="1">
    <source>
        <dbReference type="ARBA" id="ARBA00008791"/>
    </source>
</evidence>
<feature type="domain" description="UspA" evidence="2">
    <location>
        <begin position="1"/>
        <end position="144"/>
    </location>
</feature>
<reference evidence="3" key="1">
    <citation type="submission" date="2023-07" db="EMBL/GenBank/DDBJ databases">
        <title>Two novel species in the genus Flavivirga.</title>
        <authorList>
            <person name="Kwon K."/>
        </authorList>
    </citation>
    <scope>NUCLEOTIDE SEQUENCE</scope>
    <source>
        <strain evidence="3">KACC 14157</strain>
    </source>
</reference>
<dbReference type="Proteomes" id="UP001176891">
    <property type="component" value="Unassembled WGS sequence"/>
</dbReference>
<proteinExistence type="inferred from homology"/>
<dbReference type="Pfam" id="PF00582">
    <property type="entry name" value="Usp"/>
    <property type="match status" value="1"/>
</dbReference>
<dbReference type="RefSeq" id="WP_303284449.1">
    <property type="nucleotide sequence ID" value="NZ_BAABCZ010000006.1"/>
</dbReference>
<dbReference type="SUPFAM" id="SSF52402">
    <property type="entry name" value="Adenine nucleotide alpha hydrolases-like"/>
    <property type="match status" value="2"/>
</dbReference>
<keyword evidence="4" id="KW-1185">Reference proteome</keyword>
<dbReference type="InterPro" id="IPR006015">
    <property type="entry name" value="Universal_stress_UspA"/>
</dbReference>
<sequence>MKKILIPIDFSDNSLNALHYGQSLFEDFEVTFYLFSAYVVLPSNLLGDDWGNEWVEAMSFGVEDDLENVVSQIKKLNNNSKHQFKSISKLDRFIPSIKSIVVDYNIDFIVMGTKGVKGLKSVFLGSNAVKVINAISKCPTIVVPQDFMPKKIKQVVFSTNYKRPFAEAELKPLFKLLKHHDATLNIVQIMEDTILTEKQKTHKQALSYLLDDIPHFFHKIIYETSETKAIKDFIMKTQSDMVSFIHHKNNFFYNLTNEDVVEKTSFNSLVPLLILPAHTNNKI</sequence>